<comment type="function">
    <text evidence="3">Required for maturation of urease via the functional incorporation of the urease nickel metallocenter.</text>
</comment>
<dbReference type="InterPro" id="IPR002669">
    <property type="entry name" value="UreD"/>
</dbReference>
<organism evidence="4 5">
    <name type="scientific">Roseicyclus elongatus DSM 19469</name>
    <dbReference type="NCBI Taxonomy" id="1294273"/>
    <lineage>
        <taxon>Bacteria</taxon>
        <taxon>Pseudomonadati</taxon>
        <taxon>Pseudomonadota</taxon>
        <taxon>Alphaproteobacteria</taxon>
        <taxon>Rhodobacterales</taxon>
        <taxon>Roseobacteraceae</taxon>
        <taxon>Roseicyclus</taxon>
    </lineage>
</organism>
<dbReference type="OrthoDB" id="9798842at2"/>
<evidence type="ECO:0000256" key="2">
    <source>
        <dbReference type="ARBA" id="ARBA00023186"/>
    </source>
</evidence>
<keyword evidence="5" id="KW-1185">Reference proteome</keyword>
<sequence>MFDLADTDPACRAGHQRARGRAAVRLGSGPAARLRDLAQAGCAKAMLPRMHGRAPEVVFLNTSGGITGGDRLAYELEIGAGARAVGTTQTAERAYRAASGNGRVATRLTLGAGAVLDWLPQELILFDGAAIDRRLTVDMAADAELVMLETLVLGRAAMGERLSQVLLQDHRSVRRGGRLDMLEVVRLGPEDLARPGVAGLNGAVALATLTLMAPNAGDRLDRLRAALPADGPVRAAASAWDGRLTARFQSRDAHRLRIALAQAITTLTNRPVPRVWQI</sequence>
<evidence type="ECO:0000256" key="1">
    <source>
        <dbReference type="ARBA" id="ARBA00007177"/>
    </source>
</evidence>
<name>W8S7B6_9RHOB</name>
<evidence type="ECO:0000256" key="3">
    <source>
        <dbReference type="HAMAP-Rule" id="MF_01384"/>
    </source>
</evidence>
<dbReference type="KEGG" id="red:roselon_02505"/>
<proteinExistence type="inferred from homology"/>
<dbReference type="eggNOG" id="COG0829">
    <property type="taxonomic scope" value="Bacteria"/>
</dbReference>
<keyword evidence="2 3" id="KW-0143">Chaperone</keyword>
<comment type="similarity">
    <text evidence="1 3">Belongs to the UreD family.</text>
</comment>
<dbReference type="GO" id="GO:0005737">
    <property type="term" value="C:cytoplasm"/>
    <property type="evidence" value="ECO:0007669"/>
    <property type="project" value="UniProtKB-SubCell"/>
</dbReference>
<protein>
    <recommendedName>
        <fullName evidence="3">Urease accessory protein UreD</fullName>
    </recommendedName>
</protein>
<dbReference type="STRING" id="1294273.roselon_02505"/>
<dbReference type="HOGENOM" id="CLU_056339_2_0_5"/>
<dbReference type="PANTHER" id="PTHR33643">
    <property type="entry name" value="UREASE ACCESSORY PROTEIN D"/>
    <property type="match status" value="1"/>
</dbReference>
<dbReference type="PATRIC" id="fig|1294273.3.peg.2476"/>
<dbReference type="EMBL" id="CP004372">
    <property type="protein sequence ID" value="AHM04826.1"/>
    <property type="molecule type" value="Genomic_DNA"/>
</dbReference>
<reference evidence="4 5" key="1">
    <citation type="submission" date="2013-03" db="EMBL/GenBank/DDBJ databases">
        <authorList>
            <person name="Fiebig A."/>
            <person name="Goeker M."/>
            <person name="Klenk H.-P.P."/>
        </authorList>
    </citation>
    <scope>NUCLEOTIDE SEQUENCE [LARGE SCALE GENOMIC DNA]</scope>
    <source>
        <strain evidence="5">DSM 19469</strain>
    </source>
</reference>
<dbReference type="HAMAP" id="MF_01384">
    <property type="entry name" value="UreD"/>
    <property type="match status" value="1"/>
</dbReference>
<dbReference type="AlphaFoldDB" id="W8S7B6"/>
<dbReference type="RefSeq" id="WP_025312567.1">
    <property type="nucleotide sequence ID" value="NZ_CP004372.1"/>
</dbReference>
<comment type="subunit">
    <text evidence="3">UreD, UreF and UreG form a complex that acts as a GTP-hydrolysis-dependent molecular chaperone, activating the urease apoprotein by helping to assemble the nickel containing metallocenter of UreC. The UreE protein probably delivers the nickel.</text>
</comment>
<gene>
    <name evidence="3" type="primary">ureD</name>
    <name evidence="4" type="ORF">roselon_02505</name>
</gene>
<keyword evidence="3" id="KW-0963">Cytoplasm</keyword>
<keyword evidence="3" id="KW-0996">Nickel insertion</keyword>
<comment type="subcellular location">
    <subcellularLocation>
        <location evidence="3">Cytoplasm</location>
    </subcellularLocation>
</comment>
<dbReference type="GO" id="GO:0016151">
    <property type="term" value="F:nickel cation binding"/>
    <property type="evidence" value="ECO:0007669"/>
    <property type="project" value="UniProtKB-UniRule"/>
</dbReference>
<dbReference type="PANTHER" id="PTHR33643:SF1">
    <property type="entry name" value="UREASE ACCESSORY PROTEIN D"/>
    <property type="match status" value="1"/>
</dbReference>
<dbReference type="Pfam" id="PF01774">
    <property type="entry name" value="UreD"/>
    <property type="match status" value="1"/>
</dbReference>
<accession>W8S7B6</accession>
<dbReference type="Proteomes" id="UP000019593">
    <property type="component" value="Chromosome"/>
</dbReference>
<evidence type="ECO:0000313" key="4">
    <source>
        <dbReference type="EMBL" id="AHM04826.1"/>
    </source>
</evidence>
<evidence type="ECO:0000313" key="5">
    <source>
        <dbReference type="Proteomes" id="UP000019593"/>
    </source>
</evidence>